<keyword evidence="1" id="KW-0732">Signal</keyword>
<evidence type="ECO:0008006" key="4">
    <source>
        <dbReference type="Google" id="ProtNLM"/>
    </source>
</evidence>
<dbReference type="PANTHER" id="PTHR30024:SF46">
    <property type="entry name" value="ABC TRANSPORTER, SUBSTRATE-BINDING LIPOPROTEIN"/>
    <property type="match status" value="1"/>
</dbReference>
<dbReference type="Proteomes" id="UP001144471">
    <property type="component" value="Unassembled WGS sequence"/>
</dbReference>
<accession>A0A9W6GNE6</accession>
<feature type="signal peptide" evidence="1">
    <location>
        <begin position="1"/>
        <end position="22"/>
    </location>
</feature>
<dbReference type="PANTHER" id="PTHR30024">
    <property type="entry name" value="ALIPHATIC SULFONATES-BINDING PROTEIN-RELATED"/>
    <property type="match status" value="1"/>
</dbReference>
<dbReference type="EMBL" id="BSDY01000010">
    <property type="protein sequence ID" value="GLI56757.1"/>
    <property type="molecule type" value="Genomic_DNA"/>
</dbReference>
<dbReference type="InterPro" id="IPR024533">
    <property type="entry name" value="DUF3834"/>
</dbReference>
<dbReference type="Gene3D" id="3.40.190.10">
    <property type="entry name" value="Periplasmic binding protein-like II"/>
    <property type="match status" value="2"/>
</dbReference>
<dbReference type="RefSeq" id="WP_281836099.1">
    <property type="nucleotide sequence ID" value="NZ_BSDY01000010.1"/>
</dbReference>
<dbReference type="Pfam" id="PF12916">
    <property type="entry name" value="DUF3834"/>
    <property type="match status" value="1"/>
</dbReference>
<dbReference type="SUPFAM" id="SSF53850">
    <property type="entry name" value="Periplasmic binding protein-like II"/>
    <property type="match status" value="1"/>
</dbReference>
<comment type="caution">
    <text evidence="2">The sequence shown here is derived from an EMBL/GenBank/DDBJ whole genome shotgun (WGS) entry which is preliminary data.</text>
</comment>
<gene>
    <name evidence="2" type="ORF">PM10SUCC1_22710</name>
</gene>
<organism evidence="2 3">
    <name type="scientific">Propionigenium maris DSM 9537</name>
    <dbReference type="NCBI Taxonomy" id="1123000"/>
    <lineage>
        <taxon>Bacteria</taxon>
        <taxon>Fusobacteriati</taxon>
        <taxon>Fusobacteriota</taxon>
        <taxon>Fusobacteriia</taxon>
        <taxon>Fusobacteriales</taxon>
        <taxon>Fusobacteriaceae</taxon>
        <taxon>Propionigenium</taxon>
    </lineage>
</organism>
<sequence>MKKIILLTFTFLQLNIWAIQVAAPKAPPSIPLLGMDIDLTLYQDVSTEGIPAIVRGRGDIYILPVNVGAKLYNKGADIKFLGATSEGLLSLLSSEAEDLGELESKKLYIGGQGSSPDVITRTIMEERGIEADILYRSSPEIAKLLITGRIQNAILPEPLATMVLAKNPNIQRVEELKDLWPGEAIPQVGIFVLGSSLETKEKEVIEFIEGYKEALESISTEDIERAIDEFNLKMSVEEFKSSLEYMNLTFERDRKSMDNYLKKLNIEVGDDFYAW</sequence>
<feature type="chain" id="PRO_5040807988" description="NitT/TauT family transport system substrate-binding protein" evidence="1">
    <location>
        <begin position="23"/>
        <end position="275"/>
    </location>
</feature>
<keyword evidence="3" id="KW-1185">Reference proteome</keyword>
<dbReference type="AlphaFoldDB" id="A0A9W6GNE6"/>
<proteinExistence type="predicted"/>
<protein>
    <recommendedName>
        <fullName evidence="4">NitT/TauT family transport system substrate-binding protein</fullName>
    </recommendedName>
</protein>
<evidence type="ECO:0000313" key="3">
    <source>
        <dbReference type="Proteomes" id="UP001144471"/>
    </source>
</evidence>
<reference evidence="2" key="1">
    <citation type="submission" date="2022-12" db="EMBL/GenBank/DDBJ databases">
        <title>Reference genome sequencing for broad-spectrum identification of bacterial and archaeal isolates by mass spectrometry.</title>
        <authorList>
            <person name="Sekiguchi Y."/>
            <person name="Tourlousse D.M."/>
        </authorList>
    </citation>
    <scope>NUCLEOTIDE SEQUENCE</scope>
    <source>
        <strain evidence="2">10succ1</strain>
    </source>
</reference>
<name>A0A9W6GNE6_9FUSO</name>
<evidence type="ECO:0000256" key="1">
    <source>
        <dbReference type="SAM" id="SignalP"/>
    </source>
</evidence>
<evidence type="ECO:0000313" key="2">
    <source>
        <dbReference type="EMBL" id="GLI56757.1"/>
    </source>
</evidence>